<dbReference type="GO" id="GO:0016887">
    <property type="term" value="F:ATP hydrolysis activity"/>
    <property type="evidence" value="ECO:0007669"/>
    <property type="project" value="InterPro"/>
</dbReference>
<dbReference type="InterPro" id="IPR050510">
    <property type="entry name" value="Cation_transp_ATPase_P-type"/>
</dbReference>
<dbReference type="GO" id="GO:0005524">
    <property type="term" value="F:ATP binding"/>
    <property type="evidence" value="ECO:0007669"/>
    <property type="project" value="UniProtKB-KW"/>
</dbReference>
<dbReference type="PANTHER" id="PTHR43294:SF21">
    <property type="entry name" value="CATION TRANSPORTING ATPASE"/>
    <property type="match status" value="1"/>
</dbReference>
<dbReference type="PRINTS" id="PR00121">
    <property type="entry name" value="NAKATPASE"/>
</dbReference>
<dbReference type="AlphaFoldDB" id="A0A1G8J150"/>
<evidence type="ECO:0000259" key="13">
    <source>
        <dbReference type="SMART" id="SM00831"/>
    </source>
</evidence>
<evidence type="ECO:0000256" key="11">
    <source>
        <dbReference type="ARBA" id="ARBA00023136"/>
    </source>
</evidence>
<evidence type="ECO:0000256" key="4">
    <source>
        <dbReference type="ARBA" id="ARBA00022553"/>
    </source>
</evidence>
<feature type="transmembrane region" description="Helical" evidence="12">
    <location>
        <begin position="58"/>
        <end position="76"/>
    </location>
</feature>
<evidence type="ECO:0000256" key="1">
    <source>
        <dbReference type="ARBA" id="ARBA00004651"/>
    </source>
</evidence>
<dbReference type="NCBIfam" id="TIGR01494">
    <property type="entry name" value="ATPase_P-type"/>
    <property type="match status" value="2"/>
</dbReference>
<keyword evidence="7" id="KW-0067">ATP-binding</keyword>
<dbReference type="InterPro" id="IPR023299">
    <property type="entry name" value="ATPase_P-typ_cyto_dom_N"/>
</dbReference>
<dbReference type="GO" id="GO:0006883">
    <property type="term" value="P:intracellular sodium ion homeostasis"/>
    <property type="evidence" value="ECO:0007669"/>
    <property type="project" value="TreeGrafter"/>
</dbReference>
<evidence type="ECO:0000256" key="7">
    <source>
        <dbReference type="ARBA" id="ARBA00022840"/>
    </source>
</evidence>
<dbReference type="SFLD" id="SFLDF00027">
    <property type="entry name" value="p-type_atpase"/>
    <property type="match status" value="1"/>
</dbReference>
<feature type="transmembrane region" description="Helical" evidence="12">
    <location>
        <begin position="854"/>
        <end position="873"/>
    </location>
</feature>
<dbReference type="Pfam" id="PF00690">
    <property type="entry name" value="Cation_ATPase_N"/>
    <property type="match status" value="1"/>
</dbReference>
<dbReference type="InterPro" id="IPR023214">
    <property type="entry name" value="HAD_sf"/>
</dbReference>
<keyword evidence="10 12" id="KW-1133">Transmembrane helix</keyword>
<proteinExistence type="inferred from homology"/>
<feature type="domain" description="Cation-transporting P-type ATPase N-terminal" evidence="13">
    <location>
        <begin position="5"/>
        <end position="78"/>
    </location>
</feature>
<keyword evidence="9" id="KW-1278">Translocase</keyword>
<dbReference type="EMBL" id="FNEH01000003">
    <property type="protein sequence ID" value="SDI24979.1"/>
    <property type="molecule type" value="Genomic_DNA"/>
</dbReference>
<evidence type="ECO:0000256" key="9">
    <source>
        <dbReference type="ARBA" id="ARBA00022967"/>
    </source>
</evidence>
<dbReference type="PANTHER" id="PTHR43294">
    <property type="entry name" value="SODIUM/POTASSIUM-TRANSPORTING ATPASE SUBUNIT ALPHA"/>
    <property type="match status" value="1"/>
</dbReference>
<dbReference type="Gene3D" id="3.40.1110.10">
    <property type="entry name" value="Calcium-transporting ATPase, cytoplasmic domain N"/>
    <property type="match status" value="1"/>
</dbReference>
<dbReference type="GO" id="GO:0030007">
    <property type="term" value="P:intracellular potassium ion homeostasis"/>
    <property type="evidence" value="ECO:0007669"/>
    <property type="project" value="TreeGrafter"/>
</dbReference>
<evidence type="ECO:0000313" key="15">
    <source>
        <dbReference type="Proteomes" id="UP000198945"/>
    </source>
</evidence>
<dbReference type="SFLD" id="SFLDG00002">
    <property type="entry name" value="C1.7:_P-type_atpase_like"/>
    <property type="match status" value="1"/>
</dbReference>
<evidence type="ECO:0000256" key="8">
    <source>
        <dbReference type="ARBA" id="ARBA00022842"/>
    </source>
</evidence>
<evidence type="ECO:0000256" key="2">
    <source>
        <dbReference type="ARBA" id="ARBA00005675"/>
    </source>
</evidence>
<dbReference type="InterPro" id="IPR006068">
    <property type="entry name" value="ATPase_P-typ_cation-transptr_C"/>
</dbReference>
<evidence type="ECO:0000256" key="3">
    <source>
        <dbReference type="ARBA" id="ARBA00022475"/>
    </source>
</evidence>
<dbReference type="RefSeq" id="WP_089716160.1">
    <property type="nucleotide sequence ID" value="NZ_FNEH01000003.1"/>
</dbReference>
<dbReference type="Gene3D" id="3.40.50.1000">
    <property type="entry name" value="HAD superfamily/HAD-like"/>
    <property type="match status" value="1"/>
</dbReference>
<feature type="transmembrane region" description="Helical" evidence="12">
    <location>
        <begin position="701"/>
        <end position="725"/>
    </location>
</feature>
<dbReference type="PRINTS" id="PR00119">
    <property type="entry name" value="CATATPASE"/>
</dbReference>
<dbReference type="InterPro" id="IPR018303">
    <property type="entry name" value="ATPase_P-typ_P_site"/>
</dbReference>
<accession>A0A1G8J150</accession>
<dbReference type="GO" id="GO:0005886">
    <property type="term" value="C:plasma membrane"/>
    <property type="evidence" value="ECO:0007669"/>
    <property type="project" value="UniProtKB-SubCell"/>
</dbReference>
<dbReference type="InterPro" id="IPR004014">
    <property type="entry name" value="ATPase_P-typ_cation-transptr_N"/>
</dbReference>
<organism evidence="14 15">
    <name type="scientific">Halanaerobium congolense</name>
    <dbReference type="NCBI Taxonomy" id="54121"/>
    <lineage>
        <taxon>Bacteria</taxon>
        <taxon>Bacillati</taxon>
        <taxon>Bacillota</taxon>
        <taxon>Clostridia</taxon>
        <taxon>Halanaerobiales</taxon>
        <taxon>Halanaerobiaceae</taxon>
        <taxon>Halanaerobium</taxon>
    </lineage>
</organism>
<evidence type="ECO:0000256" key="10">
    <source>
        <dbReference type="ARBA" id="ARBA00022989"/>
    </source>
</evidence>
<dbReference type="Pfam" id="PF00122">
    <property type="entry name" value="E1-E2_ATPase"/>
    <property type="match status" value="1"/>
</dbReference>
<keyword evidence="3" id="KW-1003">Cell membrane</keyword>
<dbReference type="Pfam" id="PF00689">
    <property type="entry name" value="Cation_ATPase_C"/>
    <property type="match status" value="1"/>
</dbReference>
<evidence type="ECO:0000256" key="6">
    <source>
        <dbReference type="ARBA" id="ARBA00022741"/>
    </source>
</evidence>
<dbReference type="InterPro" id="IPR001757">
    <property type="entry name" value="P_typ_ATPase"/>
</dbReference>
<gene>
    <name evidence="14" type="ORF">SAMN04515654_103160</name>
</gene>
<dbReference type="GO" id="GO:1902600">
    <property type="term" value="P:proton transmembrane transport"/>
    <property type="evidence" value="ECO:0007669"/>
    <property type="project" value="TreeGrafter"/>
</dbReference>
<dbReference type="PROSITE" id="PS00154">
    <property type="entry name" value="ATPASE_E1_E2"/>
    <property type="match status" value="1"/>
</dbReference>
<dbReference type="SUPFAM" id="SSF81653">
    <property type="entry name" value="Calcium ATPase, transduction domain A"/>
    <property type="match status" value="1"/>
</dbReference>
<feature type="transmembrane region" description="Helical" evidence="12">
    <location>
        <begin position="879"/>
        <end position="900"/>
    </location>
</feature>
<protein>
    <submittedName>
        <fullName evidence="14">Ca2+-transporting ATPase</fullName>
    </submittedName>
</protein>
<dbReference type="SUPFAM" id="SSF81660">
    <property type="entry name" value="Metal cation-transporting ATPase, ATP-binding domain N"/>
    <property type="match status" value="1"/>
</dbReference>
<dbReference type="SUPFAM" id="SSF81665">
    <property type="entry name" value="Calcium ATPase, transmembrane domain M"/>
    <property type="match status" value="1"/>
</dbReference>
<dbReference type="SFLD" id="SFLDS00003">
    <property type="entry name" value="Haloacid_Dehalogenase"/>
    <property type="match status" value="1"/>
</dbReference>
<keyword evidence="4" id="KW-0597">Phosphoprotein</keyword>
<dbReference type="Pfam" id="PF13246">
    <property type="entry name" value="Cation_ATPase"/>
    <property type="match status" value="1"/>
</dbReference>
<keyword evidence="8" id="KW-0460">Magnesium</keyword>
<dbReference type="InterPro" id="IPR023298">
    <property type="entry name" value="ATPase_P-typ_TM_dom_sf"/>
</dbReference>
<sequence length="914" mass="100753">MTEKEFYRQKGTEILEKLETSKKGLSSSEAAKRLKKNGKNVLEAKAKKSLVAIFFEQFKDVLVILLLVAAVMSFIIGSYRDGTIMVIIAVINSVIGFRQEFKAEKIMDSLNKLVKSPSKVIRDDQIGEIAQEELVVGDIVSLEEGDKIPADLRIIESFNLRTNDVSLTGESMPQEKQSNHIEEERPLADRDNMAYLGTTVASGSAKGVVVRTGMETEMGKIASMTQEEDKSKSPLQSELQSVANKIATFAVIIALALFGVSIYQGYGLDFALIYALGIAVAVVPQALPMQVTVALSQGVDRLAEKNAVVKKLSSAETLGSTNVICTDKTGTLTKNEMTVKKVYFDGREYEITGLGYEPEGKILGDDGEPLTEAEIAEMEIIFDAATMASNAEIHEPDEDHPGWYAIGDPTEAALITLSTKLGTRSPTEDEDNPELHEFSFDSDRKRMSSIREFEDGNYLKMKGALGSVLSISKHILKDGEVVEITEEDKQRLNKLNEKYSKNAMRVLAIAYRKLEDNETDYVLEEIEKDVIFLGLVAMIDPPKEGVKEAIQESHDAHIDTYIMTGDHAITAQAVGKEISLSVNDEDVPVFTSEDLESMSEKKLRETMEANESLIFSRVSPEDKLRIVKNLKEQQKIVAVTGDGVNDAPALKSAHIGVAMGQMGTDVSKEASELILLDDSYPTLVYAIKEGRTIYNNLKKTVIASLTTNGAELTIVLLGLLAAALLGTPIPILAIQILSIDLLAEILPLTALTFDPASEHLMKSPPREQDEHIVNKNSFSEIMFLALLMGGLAFTNFYLFINDQAAAVREGTQLYARATTISFLTIAFSQWVNIMSRRYEYESIFNKNFFSNKKMLYSILVSIAMVLLIIYTPINGFLGFAGVTLADWLRVVAAGAVFLIGHEVIKFFKRKNEAV</sequence>
<dbReference type="Gene3D" id="2.70.150.10">
    <property type="entry name" value="Calcium-transporting ATPase, cytoplasmic transduction domain A"/>
    <property type="match status" value="1"/>
</dbReference>
<feature type="transmembrane region" description="Helical" evidence="12">
    <location>
        <begin position="781"/>
        <end position="800"/>
    </location>
</feature>
<keyword evidence="5 12" id="KW-0812">Transmembrane</keyword>
<dbReference type="Gene3D" id="1.20.1110.10">
    <property type="entry name" value="Calcium-transporting ATPase, transmembrane domain"/>
    <property type="match status" value="1"/>
</dbReference>
<dbReference type="GO" id="GO:0005391">
    <property type="term" value="F:P-type sodium:potassium-exchanging transporter activity"/>
    <property type="evidence" value="ECO:0007669"/>
    <property type="project" value="TreeGrafter"/>
</dbReference>
<comment type="subcellular location">
    <subcellularLocation>
        <location evidence="1">Cell membrane</location>
        <topology evidence="1">Multi-pass membrane protein</topology>
    </subcellularLocation>
</comment>
<name>A0A1G8J150_9FIRM</name>
<reference evidence="14 15" key="1">
    <citation type="submission" date="2016-10" db="EMBL/GenBank/DDBJ databases">
        <authorList>
            <person name="de Groot N.N."/>
        </authorList>
    </citation>
    <scope>NUCLEOTIDE SEQUENCE [LARGE SCALE GENOMIC DNA]</scope>
    <source>
        <strain evidence="14 15">WG7</strain>
    </source>
</reference>
<dbReference type="GO" id="GO:0036376">
    <property type="term" value="P:sodium ion export across plasma membrane"/>
    <property type="evidence" value="ECO:0007669"/>
    <property type="project" value="TreeGrafter"/>
</dbReference>
<dbReference type="Proteomes" id="UP000198945">
    <property type="component" value="Unassembled WGS sequence"/>
</dbReference>
<dbReference type="SMART" id="SM00831">
    <property type="entry name" value="Cation_ATPase_N"/>
    <property type="match status" value="1"/>
</dbReference>
<feature type="transmembrane region" description="Helical" evidence="12">
    <location>
        <begin position="246"/>
        <end position="266"/>
    </location>
</feature>
<keyword evidence="6" id="KW-0547">Nucleotide-binding</keyword>
<feature type="transmembrane region" description="Helical" evidence="12">
    <location>
        <begin position="812"/>
        <end position="833"/>
    </location>
</feature>
<evidence type="ECO:0000313" key="14">
    <source>
        <dbReference type="EMBL" id="SDI24979.1"/>
    </source>
</evidence>
<dbReference type="InterPro" id="IPR044492">
    <property type="entry name" value="P_typ_ATPase_HD_dom"/>
</dbReference>
<comment type="similarity">
    <text evidence="2">Belongs to the cation transport ATPase (P-type) (TC 3.A.3) family. Type IIA subfamily.</text>
</comment>
<dbReference type="FunFam" id="2.70.150.10:FF:000160">
    <property type="entry name" value="Sarcoplasmic/endoplasmic reticulum calcium ATPase 1"/>
    <property type="match status" value="1"/>
</dbReference>
<dbReference type="InterPro" id="IPR059000">
    <property type="entry name" value="ATPase_P-type_domA"/>
</dbReference>
<evidence type="ECO:0000256" key="12">
    <source>
        <dbReference type="SAM" id="Phobius"/>
    </source>
</evidence>
<dbReference type="GO" id="GO:1990573">
    <property type="term" value="P:potassium ion import across plasma membrane"/>
    <property type="evidence" value="ECO:0007669"/>
    <property type="project" value="TreeGrafter"/>
</dbReference>
<evidence type="ECO:0000256" key="5">
    <source>
        <dbReference type="ARBA" id="ARBA00022692"/>
    </source>
</evidence>
<dbReference type="SUPFAM" id="SSF56784">
    <property type="entry name" value="HAD-like"/>
    <property type="match status" value="1"/>
</dbReference>
<feature type="transmembrane region" description="Helical" evidence="12">
    <location>
        <begin position="82"/>
        <end position="98"/>
    </location>
</feature>
<keyword evidence="11 12" id="KW-0472">Membrane</keyword>
<dbReference type="InterPro" id="IPR036412">
    <property type="entry name" value="HAD-like_sf"/>
</dbReference>
<dbReference type="InterPro" id="IPR008250">
    <property type="entry name" value="ATPase_P-typ_transduc_dom_A_sf"/>
</dbReference>